<proteinExistence type="predicted"/>
<dbReference type="InterPro" id="IPR003593">
    <property type="entry name" value="AAA+_ATPase"/>
</dbReference>
<dbReference type="Gene3D" id="3.40.50.300">
    <property type="entry name" value="P-loop containing nucleotide triphosphate hydrolases"/>
    <property type="match status" value="1"/>
</dbReference>
<organism evidence="2 3">
    <name type="scientific">Candidatus Enterococcus myersii</name>
    <dbReference type="NCBI Taxonomy" id="2815322"/>
    <lineage>
        <taxon>Bacteria</taxon>
        <taxon>Bacillati</taxon>
        <taxon>Bacillota</taxon>
        <taxon>Bacilli</taxon>
        <taxon>Lactobacillales</taxon>
        <taxon>Enterococcaceae</taxon>
        <taxon>Enterococcus</taxon>
    </lineage>
</organism>
<dbReference type="SUPFAM" id="SSF52540">
    <property type="entry name" value="P-loop containing nucleoside triphosphate hydrolases"/>
    <property type="match status" value="1"/>
</dbReference>
<dbReference type="InterPro" id="IPR002611">
    <property type="entry name" value="IstB_ATP-bd"/>
</dbReference>
<dbReference type="RefSeq" id="WP_206902138.1">
    <property type="nucleotide sequence ID" value="NZ_JAFLVT010000001.1"/>
</dbReference>
<evidence type="ECO:0000313" key="3">
    <source>
        <dbReference type="Proteomes" id="UP000664256"/>
    </source>
</evidence>
<comment type="caution">
    <text evidence="2">The sequence shown here is derived from an EMBL/GenBank/DDBJ whole genome shotgun (WGS) entry which is preliminary data.</text>
</comment>
<dbReference type="SMART" id="SM00382">
    <property type="entry name" value="AAA"/>
    <property type="match status" value="1"/>
</dbReference>
<sequence>MDPLRVLEHIHDSNEFCEIHQQKKVSIGNSKPFCSTCQREEMERKEKAIVTAASDRHHRRRTLETLSKDSLVGDETLWNADFSNYIPDNYETNDALSKSKILAADYLNPEKKFNTLFTGLPGAGKSHLAMSIVKEVNEKANPYMSCLFISTVELLRLIKDSISNKESKYTEENMVRLLTRADLLVLDDLGSESSLKSDTTESSEFNQRVLYAILNSRNRTIITTNLNSQKMNEIYNPKLVSRIHRAVEGKIIKFTEQTKDKRSKIFY</sequence>
<evidence type="ECO:0000259" key="1">
    <source>
        <dbReference type="SMART" id="SM00382"/>
    </source>
</evidence>
<name>A0ABS3H455_9ENTE</name>
<dbReference type="InterPro" id="IPR027417">
    <property type="entry name" value="P-loop_NTPase"/>
</dbReference>
<gene>
    <name evidence="2" type="ORF">JZO76_00070</name>
</gene>
<dbReference type="Proteomes" id="UP000664256">
    <property type="component" value="Unassembled WGS sequence"/>
</dbReference>
<feature type="domain" description="AAA+ ATPase" evidence="1">
    <location>
        <begin position="111"/>
        <end position="248"/>
    </location>
</feature>
<dbReference type="GO" id="GO:0005524">
    <property type="term" value="F:ATP binding"/>
    <property type="evidence" value="ECO:0007669"/>
    <property type="project" value="UniProtKB-KW"/>
</dbReference>
<keyword evidence="3" id="KW-1185">Reference proteome</keyword>
<reference evidence="2 3" key="1">
    <citation type="submission" date="2021-03" db="EMBL/GenBank/DDBJ databases">
        <title>Enterococcal diversity collection.</title>
        <authorList>
            <person name="Gilmore M.S."/>
            <person name="Schwartzman J."/>
            <person name="Van Tyne D."/>
            <person name="Martin M."/>
            <person name="Earl A.M."/>
            <person name="Manson A.L."/>
            <person name="Straub T."/>
            <person name="Salamzade R."/>
            <person name="Saavedra J."/>
            <person name="Lebreton F."/>
            <person name="Prichula J."/>
            <person name="Schaufler K."/>
            <person name="Gaca A."/>
            <person name="Sgardioli B."/>
            <person name="Wagenaar J."/>
            <person name="Strong T."/>
        </authorList>
    </citation>
    <scope>NUCLEOTIDE SEQUENCE [LARGE SCALE GENOMIC DNA]</scope>
    <source>
        <strain evidence="2 3">MJM12</strain>
    </source>
</reference>
<keyword evidence="2" id="KW-0067">ATP-binding</keyword>
<dbReference type="Pfam" id="PF01695">
    <property type="entry name" value="IstB_IS21"/>
    <property type="match status" value="1"/>
</dbReference>
<protein>
    <submittedName>
        <fullName evidence="2">ATP-binding protein</fullName>
    </submittedName>
</protein>
<dbReference type="EMBL" id="JAFLVT010000001">
    <property type="protein sequence ID" value="MBO0447923.1"/>
    <property type="molecule type" value="Genomic_DNA"/>
</dbReference>
<accession>A0ABS3H455</accession>
<dbReference type="PANTHER" id="PTHR30050:SF4">
    <property type="entry name" value="ATP-BINDING PROTEIN RV3427C IN INSERTION SEQUENCE-RELATED"/>
    <property type="match status" value="1"/>
</dbReference>
<keyword evidence="2" id="KW-0547">Nucleotide-binding</keyword>
<dbReference type="CDD" id="cd00009">
    <property type="entry name" value="AAA"/>
    <property type="match status" value="1"/>
</dbReference>
<dbReference type="PANTHER" id="PTHR30050">
    <property type="entry name" value="CHROMOSOMAL REPLICATION INITIATOR PROTEIN DNAA"/>
    <property type="match status" value="1"/>
</dbReference>
<evidence type="ECO:0000313" key="2">
    <source>
        <dbReference type="EMBL" id="MBO0447923.1"/>
    </source>
</evidence>